<evidence type="ECO:0000256" key="1">
    <source>
        <dbReference type="ARBA" id="ARBA00022679"/>
    </source>
</evidence>
<keyword evidence="1 7" id="KW-0808">Transferase</keyword>
<feature type="domain" description="Thiamin pyrophosphokinase thiamin-binding" evidence="6">
    <location>
        <begin position="151"/>
        <end position="217"/>
    </location>
</feature>
<keyword evidence="2" id="KW-0547">Nucleotide-binding</keyword>
<keyword evidence="8" id="KW-1185">Reference proteome</keyword>
<keyword evidence="4" id="KW-0067">ATP-binding</keyword>
<evidence type="ECO:0000256" key="5">
    <source>
        <dbReference type="NCBIfam" id="TIGR01378"/>
    </source>
</evidence>
<evidence type="ECO:0000259" key="6">
    <source>
        <dbReference type="SMART" id="SM00983"/>
    </source>
</evidence>
<evidence type="ECO:0000256" key="2">
    <source>
        <dbReference type="ARBA" id="ARBA00022741"/>
    </source>
</evidence>
<dbReference type="Proteomes" id="UP000628463">
    <property type="component" value="Unassembled WGS sequence"/>
</dbReference>
<dbReference type="NCBIfam" id="TIGR01378">
    <property type="entry name" value="thi_PPkinase"/>
    <property type="match status" value="1"/>
</dbReference>
<dbReference type="SUPFAM" id="SSF63999">
    <property type="entry name" value="Thiamin pyrophosphokinase, catalytic domain"/>
    <property type="match status" value="1"/>
</dbReference>
<dbReference type="GO" id="GO:0004788">
    <property type="term" value="F:thiamine diphosphokinase activity"/>
    <property type="evidence" value="ECO:0007669"/>
    <property type="project" value="UniProtKB-EC"/>
</dbReference>
<accession>A0ABR7FXJ6</accession>
<dbReference type="EC" id="2.7.6.2" evidence="5"/>
<dbReference type="InterPro" id="IPR007371">
    <property type="entry name" value="TPK_catalytic"/>
</dbReference>
<dbReference type="RefSeq" id="WP_186836113.1">
    <property type="nucleotide sequence ID" value="NZ_JACOPD010000002.1"/>
</dbReference>
<dbReference type="Pfam" id="PF04263">
    <property type="entry name" value="TPK_catalytic"/>
    <property type="match status" value="1"/>
</dbReference>
<comment type="caution">
    <text evidence="7">The sequence shown here is derived from an EMBL/GenBank/DDBJ whole genome shotgun (WGS) entry which is preliminary data.</text>
</comment>
<dbReference type="SMART" id="SM00983">
    <property type="entry name" value="TPK_B1_binding"/>
    <property type="match status" value="1"/>
</dbReference>
<evidence type="ECO:0000256" key="4">
    <source>
        <dbReference type="ARBA" id="ARBA00022840"/>
    </source>
</evidence>
<evidence type="ECO:0000313" key="7">
    <source>
        <dbReference type="EMBL" id="MBC5679904.1"/>
    </source>
</evidence>
<dbReference type="InterPro" id="IPR036759">
    <property type="entry name" value="TPK_catalytic_sf"/>
</dbReference>
<organism evidence="7 8">
    <name type="scientific">Lachnospira hominis</name>
    <name type="common">ex Liu et al. 2021</name>
    <dbReference type="NCBI Taxonomy" id="2763051"/>
    <lineage>
        <taxon>Bacteria</taxon>
        <taxon>Bacillati</taxon>
        <taxon>Bacillota</taxon>
        <taxon>Clostridia</taxon>
        <taxon>Lachnospirales</taxon>
        <taxon>Lachnospiraceae</taxon>
        <taxon>Lachnospira</taxon>
    </lineage>
</organism>
<dbReference type="Gene3D" id="3.40.50.10240">
    <property type="entry name" value="Thiamin pyrophosphokinase, catalytic domain"/>
    <property type="match status" value="1"/>
</dbReference>
<dbReference type="EMBL" id="JACOPD010000002">
    <property type="protein sequence ID" value="MBC5679904.1"/>
    <property type="molecule type" value="Genomic_DNA"/>
</dbReference>
<evidence type="ECO:0000256" key="3">
    <source>
        <dbReference type="ARBA" id="ARBA00022777"/>
    </source>
</evidence>
<proteinExistence type="predicted"/>
<evidence type="ECO:0000313" key="8">
    <source>
        <dbReference type="Proteomes" id="UP000628463"/>
    </source>
</evidence>
<protein>
    <recommendedName>
        <fullName evidence="5">Thiamine diphosphokinase</fullName>
        <ecNumber evidence="5">2.7.6.2</ecNumber>
    </recommendedName>
</protein>
<dbReference type="PANTHER" id="PTHR41299">
    <property type="entry name" value="THIAMINE PYROPHOSPHOKINASE"/>
    <property type="match status" value="1"/>
</dbReference>
<name>A0ABR7FXJ6_9FIRM</name>
<sequence>MKILIISGGSIDEMWGRKWVADYEPDYCIAADSGLVMADKLGLTVDLLLGDYDSVDKKIFEKYNGNTKTITYPCEKDYTDTHLALKKAIEKIKKLQDTSKDGTEDEIAIIGATGTRYDHAFTNIFVLDESLEAGIRCAIYDKNNKIYLADKSFEIRKDKQFGDYLSFAPMTPEAGLSLSGVKYPLDRYTLRQGESICQSNEITEMIAKVEIFTGKLVVFETRD</sequence>
<dbReference type="InterPro" id="IPR006282">
    <property type="entry name" value="Thi_PPkinase"/>
</dbReference>
<dbReference type="Pfam" id="PF04265">
    <property type="entry name" value="TPK_B1_binding"/>
    <property type="match status" value="1"/>
</dbReference>
<dbReference type="SUPFAM" id="SSF63862">
    <property type="entry name" value="Thiamin pyrophosphokinase, substrate-binding domain"/>
    <property type="match status" value="1"/>
</dbReference>
<dbReference type="PANTHER" id="PTHR41299:SF1">
    <property type="entry name" value="THIAMINE PYROPHOSPHOKINASE"/>
    <property type="match status" value="1"/>
</dbReference>
<dbReference type="CDD" id="cd07995">
    <property type="entry name" value="TPK"/>
    <property type="match status" value="1"/>
</dbReference>
<dbReference type="InterPro" id="IPR036371">
    <property type="entry name" value="TPK_B1-bd_sf"/>
</dbReference>
<dbReference type="InterPro" id="IPR053149">
    <property type="entry name" value="TPK"/>
</dbReference>
<keyword evidence="3" id="KW-0418">Kinase</keyword>
<dbReference type="InterPro" id="IPR007373">
    <property type="entry name" value="Thiamin_PyroPKinase_B1-bd"/>
</dbReference>
<gene>
    <name evidence="7" type="ORF">H8S01_02875</name>
</gene>
<reference evidence="7 8" key="1">
    <citation type="submission" date="2020-08" db="EMBL/GenBank/DDBJ databases">
        <title>Genome public.</title>
        <authorList>
            <person name="Liu C."/>
            <person name="Sun Q."/>
        </authorList>
    </citation>
    <scope>NUCLEOTIDE SEQUENCE [LARGE SCALE GENOMIC DNA]</scope>
    <source>
        <strain evidence="7 8">NSJ-43</strain>
    </source>
</reference>